<dbReference type="CDD" id="cd06532">
    <property type="entry name" value="Glyco_transf_25"/>
    <property type="match status" value="1"/>
</dbReference>
<evidence type="ECO:0000259" key="1">
    <source>
        <dbReference type="Pfam" id="PF01755"/>
    </source>
</evidence>
<sequence length="273" mass="30834">MDCFYINLDAETHRRAAVQENFNRFRTQNWDLTRFPAVTADEVVAEGVDGRIRPAEKACLLSHRRIIAEIARRGDDALVAEDDVLFGPSTFVGLDALLRDPASNDWDVIFTDVGVPDIPTQYHLVRLKQEFQKTGQSRIIDLRFLPSFFGTTAYVVKAGAAEKALSCFAENETLDLPYDIFMRRLVHDAKIKAGVVFPFLTSVADNSLASNIQPSTHEVADVAWLLFRRMIWTDGACADFAEKLEHFDDHVDADAKAFGKIWSVISDRNFLYK</sequence>
<dbReference type="OrthoDB" id="259382at2"/>
<proteinExistence type="predicted"/>
<evidence type="ECO:0000313" key="2">
    <source>
        <dbReference type="EMBL" id="SNB68455.1"/>
    </source>
</evidence>
<keyword evidence="3" id="KW-1185">Reference proteome</keyword>
<dbReference type="AlphaFoldDB" id="A0A212R8P0"/>
<dbReference type="Proteomes" id="UP000198418">
    <property type="component" value="Unassembled WGS sequence"/>
</dbReference>
<dbReference type="RefSeq" id="WP_088520199.1">
    <property type="nucleotide sequence ID" value="NZ_FYDG01000003.1"/>
</dbReference>
<reference evidence="3" key="1">
    <citation type="submission" date="2017-06" db="EMBL/GenBank/DDBJ databases">
        <authorList>
            <person name="Varghese N."/>
            <person name="Submissions S."/>
        </authorList>
    </citation>
    <scope>NUCLEOTIDE SEQUENCE [LARGE SCALE GENOMIC DNA]</scope>
    <source>
        <strain evidence="3">DSM 137</strain>
    </source>
</reference>
<feature type="domain" description="Glycosyl transferase family 25" evidence="1">
    <location>
        <begin position="3"/>
        <end position="182"/>
    </location>
</feature>
<dbReference type="EMBL" id="FYDG01000003">
    <property type="protein sequence ID" value="SNB68455.1"/>
    <property type="molecule type" value="Genomic_DNA"/>
</dbReference>
<dbReference type="InterPro" id="IPR002654">
    <property type="entry name" value="Glyco_trans_25"/>
</dbReference>
<protein>
    <submittedName>
        <fullName evidence="2">Glycosyltransferase involved in LPS biosynthesis, GR25 family</fullName>
    </submittedName>
</protein>
<name>A0A212R8P0_RHOAC</name>
<gene>
    <name evidence="2" type="ORF">SAMN06265338_10368</name>
</gene>
<dbReference type="GO" id="GO:0016740">
    <property type="term" value="F:transferase activity"/>
    <property type="evidence" value="ECO:0007669"/>
    <property type="project" value="UniProtKB-KW"/>
</dbReference>
<dbReference type="Pfam" id="PF01755">
    <property type="entry name" value="Glyco_transf_25"/>
    <property type="match status" value="1"/>
</dbReference>
<evidence type="ECO:0000313" key="3">
    <source>
        <dbReference type="Proteomes" id="UP000198418"/>
    </source>
</evidence>
<organism evidence="2 3">
    <name type="scientific">Rhodoblastus acidophilus</name>
    <name type="common">Rhodopseudomonas acidophila</name>
    <dbReference type="NCBI Taxonomy" id="1074"/>
    <lineage>
        <taxon>Bacteria</taxon>
        <taxon>Pseudomonadati</taxon>
        <taxon>Pseudomonadota</taxon>
        <taxon>Alphaproteobacteria</taxon>
        <taxon>Hyphomicrobiales</taxon>
        <taxon>Rhodoblastaceae</taxon>
        <taxon>Rhodoblastus</taxon>
    </lineage>
</organism>
<keyword evidence="2" id="KW-0808">Transferase</keyword>
<accession>A0A212R8P0</accession>